<dbReference type="InterPro" id="IPR014016">
    <property type="entry name" value="UvrD-like_ATP-bd"/>
</dbReference>
<dbReference type="SUPFAM" id="SSF52540">
    <property type="entry name" value="P-loop containing nucleoside triphosphate hydrolases"/>
    <property type="match status" value="1"/>
</dbReference>
<dbReference type="GO" id="GO:0000725">
    <property type="term" value="P:recombinational repair"/>
    <property type="evidence" value="ECO:0007669"/>
    <property type="project" value="TreeGrafter"/>
</dbReference>
<evidence type="ECO:0000256" key="7">
    <source>
        <dbReference type="ARBA" id="ARBA00023235"/>
    </source>
</evidence>
<keyword evidence="3 11" id="KW-0378">Hydrolase</keyword>
<dbReference type="PANTHER" id="PTHR11070">
    <property type="entry name" value="UVRD / RECB / PCRA DNA HELICASE FAMILY MEMBER"/>
    <property type="match status" value="1"/>
</dbReference>
<dbReference type="PROSITE" id="PS51198">
    <property type="entry name" value="UVRD_HELICASE_ATP_BIND"/>
    <property type="match status" value="1"/>
</dbReference>
<dbReference type="CDD" id="cd17932">
    <property type="entry name" value="DEXQc_UvrD"/>
    <property type="match status" value="1"/>
</dbReference>
<comment type="similarity">
    <text evidence="1">Belongs to the helicase family. UvrD subfamily.</text>
</comment>
<dbReference type="InterPro" id="IPR013986">
    <property type="entry name" value="DExx_box_DNA_helicase_dom_sf"/>
</dbReference>
<evidence type="ECO:0000256" key="4">
    <source>
        <dbReference type="ARBA" id="ARBA00022806"/>
    </source>
</evidence>
<feature type="domain" description="UvrD-like helicase ATP-binding" evidence="12">
    <location>
        <begin position="49"/>
        <end position="328"/>
    </location>
</feature>
<dbReference type="Gene3D" id="1.10.10.160">
    <property type="match status" value="1"/>
</dbReference>
<evidence type="ECO:0000256" key="1">
    <source>
        <dbReference type="ARBA" id="ARBA00009922"/>
    </source>
</evidence>
<keyword evidence="5 11" id="KW-0067">ATP-binding</keyword>
<dbReference type="InterPro" id="IPR027417">
    <property type="entry name" value="P-loop_NTPase"/>
</dbReference>
<dbReference type="Proteomes" id="UP000044841">
    <property type="component" value="Unassembled WGS sequence"/>
</dbReference>
<dbReference type="Pfam" id="PF00580">
    <property type="entry name" value="UvrD-helicase"/>
    <property type="match status" value="1"/>
</dbReference>
<dbReference type="Gene3D" id="1.10.486.10">
    <property type="entry name" value="PCRA, domain 4"/>
    <property type="match status" value="1"/>
</dbReference>
<evidence type="ECO:0000256" key="6">
    <source>
        <dbReference type="ARBA" id="ARBA00023125"/>
    </source>
</evidence>
<evidence type="ECO:0000256" key="5">
    <source>
        <dbReference type="ARBA" id="ARBA00022840"/>
    </source>
</evidence>
<dbReference type="GO" id="GO:0043138">
    <property type="term" value="F:3'-5' DNA helicase activity"/>
    <property type="evidence" value="ECO:0007669"/>
    <property type="project" value="UniProtKB-EC"/>
</dbReference>
<dbReference type="PANTHER" id="PTHR11070:SF2">
    <property type="entry name" value="ATP-DEPENDENT DNA HELICASE SRS2"/>
    <property type="match status" value="1"/>
</dbReference>
<keyword evidence="7" id="KW-0413">Isomerase</keyword>
<dbReference type="AlphaFoldDB" id="A0A0K6GCZ5"/>
<evidence type="ECO:0000256" key="3">
    <source>
        <dbReference type="ARBA" id="ARBA00022801"/>
    </source>
</evidence>
<dbReference type="GO" id="GO:0005634">
    <property type="term" value="C:nucleus"/>
    <property type="evidence" value="ECO:0007669"/>
    <property type="project" value="TreeGrafter"/>
</dbReference>
<evidence type="ECO:0000256" key="2">
    <source>
        <dbReference type="ARBA" id="ARBA00022741"/>
    </source>
</evidence>
<organism evidence="14 15">
    <name type="scientific">Rhizoctonia solani</name>
    <dbReference type="NCBI Taxonomy" id="456999"/>
    <lineage>
        <taxon>Eukaryota</taxon>
        <taxon>Fungi</taxon>
        <taxon>Dikarya</taxon>
        <taxon>Basidiomycota</taxon>
        <taxon>Agaricomycotina</taxon>
        <taxon>Agaricomycetes</taxon>
        <taxon>Cantharellales</taxon>
        <taxon>Ceratobasidiaceae</taxon>
        <taxon>Rhizoctonia</taxon>
    </lineage>
</organism>
<proteinExistence type="inferred from homology"/>
<gene>
    <name evidence="14" type="primary">pcrA</name>
    <name evidence="14" type="ORF">RSOLAG22IIIB_12166</name>
</gene>
<evidence type="ECO:0000256" key="8">
    <source>
        <dbReference type="ARBA" id="ARBA00034617"/>
    </source>
</evidence>
<feature type="domain" description="UvrD-like helicase C-terminal" evidence="13">
    <location>
        <begin position="329"/>
        <end position="588"/>
    </location>
</feature>
<keyword evidence="4 11" id="KW-0347">Helicase</keyword>
<dbReference type="Gene3D" id="3.40.50.300">
    <property type="entry name" value="P-loop containing nucleotide triphosphate hydrolases"/>
    <property type="match status" value="2"/>
</dbReference>
<dbReference type="EMBL" id="CYGV01001653">
    <property type="protein sequence ID" value="CUA76259.1"/>
    <property type="molecule type" value="Genomic_DNA"/>
</dbReference>
<name>A0A0K6GCZ5_9AGAM</name>
<accession>A0A0K6GCZ5</accession>
<evidence type="ECO:0000259" key="13">
    <source>
        <dbReference type="PROSITE" id="PS51217"/>
    </source>
</evidence>
<evidence type="ECO:0000259" key="12">
    <source>
        <dbReference type="PROSITE" id="PS51198"/>
    </source>
</evidence>
<dbReference type="Pfam" id="PF13361">
    <property type="entry name" value="UvrD_C"/>
    <property type="match status" value="1"/>
</dbReference>
<dbReference type="PROSITE" id="PS51217">
    <property type="entry name" value="UVRD_HELICASE_CTER"/>
    <property type="match status" value="1"/>
</dbReference>
<dbReference type="InterPro" id="IPR014017">
    <property type="entry name" value="DNA_helicase_UvrD-like_C"/>
</dbReference>
<evidence type="ECO:0000313" key="15">
    <source>
        <dbReference type="Proteomes" id="UP000044841"/>
    </source>
</evidence>
<dbReference type="EC" id="5.6.2.4" evidence="9"/>
<feature type="binding site" evidence="11">
    <location>
        <begin position="70"/>
        <end position="77"/>
    </location>
    <ligand>
        <name>ATP</name>
        <dbReference type="ChEBI" id="CHEBI:30616"/>
    </ligand>
</feature>
<protein>
    <recommendedName>
        <fullName evidence="9">DNA 3'-5' helicase</fullName>
        <ecNumber evidence="9">5.6.2.4</ecNumber>
    </recommendedName>
</protein>
<evidence type="ECO:0000256" key="11">
    <source>
        <dbReference type="PROSITE-ProRule" id="PRU00560"/>
    </source>
</evidence>
<dbReference type="GO" id="GO:0016787">
    <property type="term" value="F:hydrolase activity"/>
    <property type="evidence" value="ECO:0007669"/>
    <property type="project" value="UniProtKB-UniRule"/>
</dbReference>
<evidence type="ECO:0000256" key="10">
    <source>
        <dbReference type="ARBA" id="ARBA00048988"/>
    </source>
</evidence>
<reference evidence="14 15" key="1">
    <citation type="submission" date="2015-07" db="EMBL/GenBank/DDBJ databases">
        <authorList>
            <person name="Noorani M."/>
        </authorList>
    </citation>
    <scope>NUCLEOTIDE SEQUENCE [LARGE SCALE GENOMIC DNA]</scope>
    <source>
        <strain evidence="14">BBA 69670</strain>
    </source>
</reference>
<evidence type="ECO:0000313" key="14">
    <source>
        <dbReference type="EMBL" id="CUA76259.1"/>
    </source>
</evidence>
<evidence type="ECO:0000256" key="9">
    <source>
        <dbReference type="ARBA" id="ARBA00034808"/>
    </source>
</evidence>
<comment type="catalytic activity">
    <reaction evidence="10">
        <text>ATP + H2O = ADP + phosphate + H(+)</text>
        <dbReference type="Rhea" id="RHEA:13065"/>
        <dbReference type="ChEBI" id="CHEBI:15377"/>
        <dbReference type="ChEBI" id="CHEBI:15378"/>
        <dbReference type="ChEBI" id="CHEBI:30616"/>
        <dbReference type="ChEBI" id="CHEBI:43474"/>
        <dbReference type="ChEBI" id="CHEBI:456216"/>
        <dbReference type="EC" id="5.6.2.4"/>
    </reaction>
</comment>
<sequence length="588" mass="67423">MQLQTPRFVPTKLVHTLIPNRNTTSRRHLTFTISRATNHQQSISEHVAELNEQQNRAVFSNPFGTLQILAGPGTGKTRVMAVRTAKLIIEDGIPPELIFLVTFGRHPAQELRVRLNSLIGPELTDRLQIGTIHRTCLRYIKNHMNPSVSLWDDVMCQQNIGHITKLHVPKKAPFWSIALNIQDAIARMKVYKGSSKSQPELVYRSSRLDIDYHTFQRIISDNQKTMKHSNALDFDDLVNECRELIEHKPSLVSRTRHILVDEFQDTNMAQYKLIRSIARASNSGITVVGDPDQAIFGWRFADTANFQHMCVDFPHTRVINLETNYRSTPSILDFSHAIIAQDKSRPTRSLYSLKAHPVGPLPNLHKQPTIQDEANSIASYIHDLYQKCDGALQYGDIAILLRYNIWKLVYADSLKQKGIPFQILPKSNFYAKNSVLDTLAYVFLAFSPQATPWLLRILDNTNTIDSETVKNIQRHALTKETTAVTIVRQMVDKNVYKINLKLWEQLQRLVGLLDYIREEGENGTQPSLILEYIIQHEFFRNQLKRRMRVGGFTFAEGRNDLQSLVQAARRFEQSGVMKYSTMYASMAF</sequence>
<dbReference type="GO" id="GO:0005524">
    <property type="term" value="F:ATP binding"/>
    <property type="evidence" value="ECO:0007669"/>
    <property type="project" value="UniProtKB-UniRule"/>
</dbReference>
<keyword evidence="2 11" id="KW-0547">Nucleotide-binding</keyword>
<dbReference type="InterPro" id="IPR000212">
    <property type="entry name" value="DNA_helicase_UvrD/REP"/>
</dbReference>
<keyword evidence="6" id="KW-0238">DNA-binding</keyword>
<comment type="catalytic activity">
    <reaction evidence="8">
        <text>Couples ATP hydrolysis with the unwinding of duplex DNA by translocating in the 3'-5' direction.</text>
        <dbReference type="EC" id="5.6.2.4"/>
    </reaction>
</comment>
<dbReference type="GO" id="GO:0003677">
    <property type="term" value="F:DNA binding"/>
    <property type="evidence" value="ECO:0007669"/>
    <property type="project" value="UniProtKB-KW"/>
</dbReference>
<keyword evidence="15" id="KW-1185">Reference proteome</keyword>